<protein>
    <recommendedName>
        <fullName evidence="2">Tyrosinase copper-binding domain-containing protein</fullName>
    </recommendedName>
</protein>
<gene>
    <name evidence="3" type="ORF">P8C59_005790</name>
</gene>
<dbReference type="Gene3D" id="1.10.1280.10">
    <property type="entry name" value="Di-copper center containing domain from catechol oxidase"/>
    <property type="match status" value="1"/>
</dbReference>
<dbReference type="InterPro" id="IPR002227">
    <property type="entry name" value="Tyrosinase_Cu-bd"/>
</dbReference>
<dbReference type="Proteomes" id="UP001217918">
    <property type="component" value="Unassembled WGS sequence"/>
</dbReference>
<name>A0AAD9I547_9PEZI</name>
<dbReference type="GO" id="GO:0046872">
    <property type="term" value="F:metal ion binding"/>
    <property type="evidence" value="ECO:0007669"/>
    <property type="project" value="UniProtKB-KW"/>
</dbReference>
<sequence>MAGPFSSMSVNLGPIAPLYSYVPPNPQKDGLGYKPRCLRRDINAVAAAYTRADITHALITNSPDIKTFQNTLQGLDASNVHAFISVHAGGHFTIGGDPGRDIYTAAGEPGFFPHHAMIDRVDWIWRWLDFETRGDAIAGGTRMFGTPNPDGTLEDDQDMKWVGPTVKLKDLLNTMGGNGGKFCYYYV</sequence>
<keyword evidence="4" id="KW-1185">Reference proteome</keyword>
<dbReference type="SUPFAM" id="SSF48056">
    <property type="entry name" value="Di-copper centre-containing domain"/>
    <property type="match status" value="1"/>
</dbReference>
<evidence type="ECO:0000313" key="4">
    <source>
        <dbReference type="Proteomes" id="UP001217918"/>
    </source>
</evidence>
<evidence type="ECO:0000313" key="3">
    <source>
        <dbReference type="EMBL" id="KAK2071361.1"/>
    </source>
</evidence>
<dbReference type="InterPro" id="IPR008922">
    <property type="entry name" value="Di-copper_centre_dom_sf"/>
</dbReference>
<organism evidence="3 4">
    <name type="scientific">Phyllachora maydis</name>
    <dbReference type="NCBI Taxonomy" id="1825666"/>
    <lineage>
        <taxon>Eukaryota</taxon>
        <taxon>Fungi</taxon>
        <taxon>Dikarya</taxon>
        <taxon>Ascomycota</taxon>
        <taxon>Pezizomycotina</taxon>
        <taxon>Sordariomycetes</taxon>
        <taxon>Sordariomycetidae</taxon>
        <taxon>Phyllachorales</taxon>
        <taxon>Phyllachoraceae</taxon>
        <taxon>Phyllachora</taxon>
    </lineage>
</organism>
<dbReference type="EMBL" id="JAQQPM010000005">
    <property type="protein sequence ID" value="KAK2071361.1"/>
    <property type="molecule type" value="Genomic_DNA"/>
</dbReference>
<dbReference type="PANTHER" id="PTHR11474">
    <property type="entry name" value="TYROSINASE FAMILY MEMBER"/>
    <property type="match status" value="1"/>
</dbReference>
<accession>A0AAD9I547</accession>
<proteinExistence type="predicted"/>
<feature type="domain" description="Tyrosinase copper-binding" evidence="2">
    <location>
        <begin position="2"/>
        <end position="127"/>
    </location>
</feature>
<reference evidence="3" key="1">
    <citation type="journal article" date="2023" name="Mol. Plant Microbe Interact.">
        <title>Elucidating the Obligate Nature and Biological Capacity of an Invasive Fungal Corn Pathogen.</title>
        <authorList>
            <person name="MacCready J.S."/>
            <person name="Roggenkamp E.M."/>
            <person name="Gdanetz K."/>
            <person name="Chilvers M.I."/>
        </authorList>
    </citation>
    <scope>NUCLEOTIDE SEQUENCE</scope>
    <source>
        <strain evidence="3">PM02</strain>
    </source>
</reference>
<dbReference type="AlphaFoldDB" id="A0AAD9I547"/>
<evidence type="ECO:0000256" key="1">
    <source>
        <dbReference type="ARBA" id="ARBA00022723"/>
    </source>
</evidence>
<comment type="caution">
    <text evidence="3">The sequence shown here is derived from an EMBL/GenBank/DDBJ whole genome shotgun (WGS) entry which is preliminary data.</text>
</comment>
<evidence type="ECO:0000259" key="2">
    <source>
        <dbReference type="Pfam" id="PF00264"/>
    </source>
</evidence>
<dbReference type="GO" id="GO:0016491">
    <property type="term" value="F:oxidoreductase activity"/>
    <property type="evidence" value="ECO:0007669"/>
    <property type="project" value="InterPro"/>
</dbReference>
<keyword evidence="1" id="KW-0479">Metal-binding</keyword>
<dbReference type="PANTHER" id="PTHR11474:SF116">
    <property type="entry name" value="TYROSINASE"/>
    <property type="match status" value="1"/>
</dbReference>
<dbReference type="InterPro" id="IPR050316">
    <property type="entry name" value="Tyrosinase/Hemocyanin"/>
</dbReference>
<dbReference type="Pfam" id="PF00264">
    <property type="entry name" value="Tyrosinase"/>
    <property type="match status" value="1"/>
</dbReference>